<dbReference type="Proteomes" id="UP000053947">
    <property type="component" value="Unassembled WGS sequence"/>
</dbReference>
<evidence type="ECO:0000313" key="1">
    <source>
        <dbReference type="EMBL" id="KTB49129.1"/>
    </source>
</evidence>
<accession>A0A0W0GKP2</accession>
<evidence type="ECO:0008006" key="3">
    <source>
        <dbReference type="Google" id="ProtNLM"/>
    </source>
</evidence>
<proteinExistence type="predicted"/>
<comment type="caution">
    <text evidence="1">The sequence shown here is derived from an EMBL/GenBank/DDBJ whole genome shotgun (WGS) entry which is preliminary data.</text>
</comment>
<dbReference type="EMBL" id="LFDV01000001">
    <property type="protein sequence ID" value="KTB49129.1"/>
    <property type="molecule type" value="Genomic_DNA"/>
</dbReference>
<organism evidence="1 2">
    <name type="scientific">Dehalogenimonas alkenigignens</name>
    <dbReference type="NCBI Taxonomy" id="1217799"/>
    <lineage>
        <taxon>Bacteria</taxon>
        <taxon>Bacillati</taxon>
        <taxon>Chloroflexota</taxon>
        <taxon>Dehalococcoidia</taxon>
        <taxon>Dehalococcoidales</taxon>
        <taxon>Dehalococcoidaceae</taxon>
        <taxon>Dehalogenimonas</taxon>
    </lineage>
</organism>
<gene>
    <name evidence="1" type="ORF">DEALK_00410</name>
</gene>
<sequence length="60" mass="7058">MSARIGTKAMDEVKRALQEYRETCWANLGTGISRETYIRYAERFVRWIDGDFTPGKMRPK</sequence>
<keyword evidence="2" id="KW-1185">Reference proteome</keyword>
<evidence type="ECO:0000313" key="2">
    <source>
        <dbReference type="Proteomes" id="UP000053947"/>
    </source>
</evidence>
<protein>
    <recommendedName>
        <fullName evidence="3">Core-binding (CB) domain-containing protein</fullName>
    </recommendedName>
</protein>
<reference evidence="1 2" key="1">
    <citation type="submission" date="2015-06" db="EMBL/GenBank/DDBJ databases">
        <title>Genome sequence of the organohalide-respiring Dehalogenimonas alkenigignens type strain (IP3-3T).</title>
        <authorList>
            <person name="Key T.A."/>
            <person name="Richmond D.P."/>
            <person name="Bowman K.S."/>
            <person name="Cho Y.-J."/>
            <person name="Chun J."/>
            <person name="da Costa M.S."/>
            <person name="Rainey F.A."/>
            <person name="Moe W.M."/>
        </authorList>
    </citation>
    <scope>NUCLEOTIDE SEQUENCE [LARGE SCALE GENOMIC DNA]</scope>
    <source>
        <strain evidence="1 2">IP3-3</strain>
    </source>
</reference>
<name>A0A0W0GKP2_9CHLR</name>
<dbReference type="AlphaFoldDB" id="A0A0W0GKP2"/>